<feature type="domain" description="PDZ" evidence="3">
    <location>
        <begin position="11"/>
        <end position="95"/>
    </location>
</feature>
<comment type="caution">
    <text evidence="4">The sequence shown here is derived from an EMBL/GenBank/DDBJ whole genome shotgun (WGS) entry which is preliminary data.</text>
</comment>
<evidence type="ECO:0000256" key="2">
    <source>
        <dbReference type="SAM" id="MobiDB-lite"/>
    </source>
</evidence>
<dbReference type="SMART" id="SM00228">
    <property type="entry name" value="PDZ"/>
    <property type="match status" value="1"/>
</dbReference>
<feature type="compositionally biased region" description="Polar residues" evidence="2">
    <location>
        <begin position="394"/>
        <end position="408"/>
    </location>
</feature>
<feature type="region of interest" description="Disordered" evidence="2">
    <location>
        <begin position="382"/>
        <end position="408"/>
    </location>
</feature>
<feature type="compositionally biased region" description="Low complexity" evidence="2">
    <location>
        <begin position="147"/>
        <end position="156"/>
    </location>
</feature>
<dbReference type="PANTHER" id="PTHR24214:SF38">
    <property type="entry name" value="PDZ AND LIM DOMAIN PROTEIN ZASP-RELATED"/>
    <property type="match status" value="1"/>
</dbReference>
<evidence type="ECO:0000259" key="3">
    <source>
        <dbReference type="PROSITE" id="PS50106"/>
    </source>
</evidence>
<keyword evidence="1" id="KW-0862">Zinc</keyword>
<keyword evidence="1" id="KW-0479">Metal-binding</keyword>
<feature type="region of interest" description="Disordered" evidence="2">
    <location>
        <begin position="95"/>
        <end position="115"/>
    </location>
</feature>
<sequence length="502" mass="56054">MTTREVELTGGAPWGFRMHGGADQNQPLRISRSYSYPEPVYNVNPGRKASLSGIREGDVISSINGQPTKTMTNADAHAMLRSAGPVLRLGLNEDREMSPRRRSIGRTSELKRPSHLLSEVNNKIATLQAPVYATIRPSNSSQNRPTQSLSQSSLNSLPATLNSTSLVKSGAANEEPFHFHPTNPFYTTVSSNHSSASKLPIPNGRASFSSLDRSKSISKPKENFLLNEQYLNGKSPSYISLTDDSGPHSTIFSNYVDMGNTNGYDSETSNLNYNVKDGHFIRDNNSKIIEATNRCDVSNEIKFNEKNPFQTKRNSDPFEKYFRPNGKNIENSQEEKASVPNSISDSDIHKNEQKTNHLTVTEHKISETEEITTIKKIVLNGASENETQDEKSNKLNIPSHSEPTKNKYSVQDTLPSKEFYMNIQYSPQKDLNSKSTLNSNNYFVCNDKHDNEFNKYPNKPLQEERNNYFKAAETSTGELVVTKPPLKSPSVPATVSLVPKRE</sequence>
<reference evidence="4" key="1">
    <citation type="submission" date="2021-04" db="EMBL/GenBank/DDBJ databases">
        <authorList>
            <person name="Tunstrom K."/>
        </authorList>
    </citation>
    <scope>NUCLEOTIDE SEQUENCE</scope>
</reference>
<dbReference type="EMBL" id="CAJQZP010000885">
    <property type="protein sequence ID" value="CAG4992602.1"/>
    <property type="molecule type" value="Genomic_DNA"/>
</dbReference>
<organism evidence="4 5">
    <name type="scientific">Parnassius apollo</name>
    <name type="common">Apollo butterfly</name>
    <name type="synonym">Papilio apollo</name>
    <dbReference type="NCBI Taxonomy" id="110799"/>
    <lineage>
        <taxon>Eukaryota</taxon>
        <taxon>Metazoa</taxon>
        <taxon>Ecdysozoa</taxon>
        <taxon>Arthropoda</taxon>
        <taxon>Hexapoda</taxon>
        <taxon>Insecta</taxon>
        <taxon>Pterygota</taxon>
        <taxon>Neoptera</taxon>
        <taxon>Endopterygota</taxon>
        <taxon>Lepidoptera</taxon>
        <taxon>Glossata</taxon>
        <taxon>Ditrysia</taxon>
        <taxon>Papilionoidea</taxon>
        <taxon>Papilionidae</taxon>
        <taxon>Parnassiinae</taxon>
        <taxon>Parnassini</taxon>
        <taxon>Parnassius</taxon>
        <taxon>Parnassius</taxon>
    </lineage>
</organism>
<evidence type="ECO:0000256" key="1">
    <source>
        <dbReference type="ARBA" id="ARBA00023038"/>
    </source>
</evidence>
<feature type="region of interest" description="Disordered" evidence="2">
    <location>
        <begin position="136"/>
        <end position="156"/>
    </location>
</feature>
<dbReference type="GO" id="GO:0051371">
    <property type="term" value="F:muscle alpha-actinin binding"/>
    <property type="evidence" value="ECO:0007669"/>
    <property type="project" value="TreeGrafter"/>
</dbReference>
<dbReference type="GO" id="GO:0003779">
    <property type="term" value="F:actin binding"/>
    <property type="evidence" value="ECO:0007669"/>
    <property type="project" value="TreeGrafter"/>
</dbReference>
<dbReference type="PROSITE" id="PS50106">
    <property type="entry name" value="PDZ"/>
    <property type="match status" value="1"/>
</dbReference>
<dbReference type="GO" id="GO:0001725">
    <property type="term" value="C:stress fiber"/>
    <property type="evidence" value="ECO:0007669"/>
    <property type="project" value="TreeGrafter"/>
</dbReference>
<dbReference type="InterPro" id="IPR050604">
    <property type="entry name" value="PDZ-LIM_domain"/>
</dbReference>
<keyword evidence="1" id="KW-0440">LIM domain</keyword>
<feature type="region of interest" description="Disordered" evidence="2">
    <location>
        <begin position="483"/>
        <end position="502"/>
    </location>
</feature>
<accession>A0A8S3X2N6</accession>
<feature type="region of interest" description="Disordered" evidence="2">
    <location>
        <begin position="324"/>
        <end position="353"/>
    </location>
</feature>
<dbReference type="GO" id="GO:0061061">
    <property type="term" value="P:muscle structure development"/>
    <property type="evidence" value="ECO:0007669"/>
    <property type="project" value="TreeGrafter"/>
</dbReference>
<dbReference type="Proteomes" id="UP000691718">
    <property type="component" value="Unassembled WGS sequence"/>
</dbReference>
<dbReference type="GO" id="GO:0005912">
    <property type="term" value="C:adherens junction"/>
    <property type="evidence" value="ECO:0007669"/>
    <property type="project" value="TreeGrafter"/>
</dbReference>
<dbReference type="GO" id="GO:0031941">
    <property type="term" value="C:filamentous actin"/>
    <property type="evidence" value="ECO:0007669"/>
    <property type="project" value="TreeGrafter"/>
</dbReference>
<dbReference type="AlphaFoldDB" id="A0A8S3X2N6"/>
<name>A0A8S3X2N6_PARAO</name>
<proteinExistence type="predicted"/>
<dbReference type="OrthoDB" id="44841at2759"/>
<dbReference type="FunFam" id="2.30.42.10:FF:000055">
    <property type="entry name" value="PDZ and LIM domain protein 3"/>
    <property type="match status" value="1"/>
</dbReference>
<protein>
    <submittedName>
        <fullName evidence="4">(apollo) hypothetical protein</fullName>
    </submittedName>
</protein>
<evidence type="ECO:0000313" key="4">
    <source>
        <dbReference type="EMBL" id="CAG4992602.1"/>
    </source>
</evidence>
<feature type="compositionally biased region" description="Polar residues" evidence="2">
    <location>
        <begin position="136"/>
        <end position="146"/>
    </location>
</feature>
<dbReference type="InterPro" id="IPR001478">
    <property type="entry name" value="PDZ"/>
</dbReference>
<dbReference type="PANTHER" id="PTHR24214">
    <property type="entry name" value="PDZ AND LIM DOMAIN PROTEIN ZASP"/>
    <property type="match status" value="1"/>
</dbReference>
<gene>
    <name evidence="4" type="ORF">PAPOLLO_LOCUS12343</name>
</gene>
<evidence type="ECO:0000313" key="5">
    <source>
        <dbReference type="Proteomes" id="UP000691718"/>
    </source>
</evidence>
<keyword evidence="5" id="KW-1185">Reference proteome</keyword>
<dbReference type="Pfam" id="PF00595">
    <property type="entry name" value="PDZ"/>
    <property type="match status" value="1"/>
</dbReference>
<dbReference type="GO" id="GO:0030036">
    <property type="term" value="P:actin cytoskeleton organization"/>
    <property type="evidence" value="ECO:0007669"/>
    <property type="project" value="TreeGrafter"/>
</dbReference>